<dbReference type="GO" id="GO:0005634">
    <property type="term" value="C:nucleus"/>
    <property type="evidence" value="ECO:0007669"/>
    <property type="project" value="UniProtKB-SubCell"/>
</dbReference>
<keyword evidence="5" id="KW-0539">Nucleus</keyword>
<keyword evidence="2" id="KW-0805">Transcription regulation</keyword>
<dbReference type="GO" id="GO:0006355">
    <property type="term" value="P:regulation of DNA-templated transcription"/>
    <property type="evidence" value="ECO:0007669"/>
    <property type="project" value="InterPro"/>
</dbReference>
<evidence type="ECO:0000256" key="2">
    <source>
        <dbReference type="ARBA" id="ARBA00023015"/>
    </source>
</evidence>
<dbReference type="InterPro" id="IPR003441">
    <property type="entry name" value="NAC-dom"/>
</dbReference>
<keyword evidence="8" id="KW-1185">Reference proteome</keyword>
<evidence type="ECO:0000256" key="1">
    <source>
        <dbReference type="ARBA" id="ARBA00004123"/>
    </source>
</evidence>
<dbReference type="PANTHER" id="PTHR31989">
    <property type="entry name" value="NAC DOMAIN-CONTAINING PROTEIN 82-RELATED"/>
    <property type="match status" value="1"/>
</dbReference>
<feature type="domain" description="NAC" evidence="6">
    <location>
        <begin position="1"/>
        <end position="144"/>
    </location>
</feature>
<feature type="non-terminal residue" evidence="7">
    <location>
        <position position="1"/>
    </location>
</feature>
<dbReference type="GO" id="GO:0003677">
    <property type="term" value="F:DNA binding"/>
    <property type="evidence" value="ECO:0007669"/>
    <property type="project" value="UniProtKB-KW"/>
</dbReference>
<gene>
    <name evidence="7" type="ORF">V8G54_010173</name>
</gene>
<evidence type="ECO:0000256" key="3">
    <source>
        <dbReference type="ARBA" id="ARBA00023125"/>
    </source>
</evidence>
<evidence type="ECO:0000313" key="7">
    <source>
        <dbReference type="EMBL" id="WVZ17191.1"/>
    </source>
</evidence>
<sequence>PTEEELVDYYLRHRLLGDDPQVHVIPDIDLCEVEPWHFFTDVYLFSCLKQRYSGNQMSNPVGFKYSNSKRINRTTKCGFWKPTGKDREIRSSHSNTLIATKKTLVYYKGRVSRGEKSNWVIHEYHAVTFHESQRTFVLCRLMKKPGETTEGGGDEGESSGIMVPGYENQSIAGGIPSRSTLTGMETTLQQDETSFPNYSYHDAYFRNESNIEHFSYETTQEKEFLNSIFVPDGYVNNEQNINTFYNTFTQSESLRKVYLESSDTDAEAVSEQGDNITNIPTVFSRYLNVDEYHSSKGLILNYQTWMSRMARKDFLIVNQKKNISRDNLKPEAINLLISIVKHPVSSSTLLSSFNTEDMCLQKLMEIVGYGFRPTDEELVHSHLKHKLLDDDPHVHVLTDIDLSDVEPSEIPEWFFFSPVKLKYSNSERFKRTTKSGFWKPTGEPRDVRTEDTNTVIGTKKTLVFYIGRASKAVKSNWVIHEYHALNSIQSQNAFVLCRLKKKPGKTTEGGTTALICDEEESSRSVVSDNEHQAIAEGVPSGDTSSRTETICQLTYQAEKNISPAEQSLIDIEKDEASFPNPSNDAYFRKEINNRHIPYAQTPFEPMHTSLGSTQNPFEAGSMLTLFEPTQPSFETTKTPFETMETPFDTRETLLGTLQSPLGAMQTPLGAMYTSFETTQTSLGYMLTPLETTQPSFETIKTPLKTMETPFDTMETLSGTMQSPLGAMYTSFETTQTSLGSMLTPLETTQPSFETINTPFETMETPFDTMETLSGTMQSPLGAMQTPLGAMYTSFETMQTSLGSMLTPFEATQPSFETTNTPFETMETPLEAMVTPLGAMYTSFETTQTSLGSMLTPFETTQTSFETSKSLETPFETIETPLGAMYTPPEMMHPPSETTQIPLGSMQTPFGVTSPLASRKIPFESRKIPFQNTHTPSQTPFEFPKSLKRAYCESTCINPEVVLKLDACIDDSSTMCTKYLNSDEYHSSKMFKTSYDVVNGDTDLLFSNQEASQKQESIFQDNLRGVETSSCDSTVYNPEEINWNEISSFPCT</sequence>
<evidence type="ECO:0000256" key="4">
    <source>
        <dbReference type="ARBA" id="ARBA00023163"/>
    </source>
</evidence>
<comment type="subcellular location">
    <subcellularLocation>
        <location evidence="1">Nucleus</location>
    </subcellularLocation>
</comment>
<dbReference type="EMBL" id="CP144698">
    <property type="protein sequence ID" value="WVZ17191.1"/>
    <property type="molecule type" value="Genomic_DNA"/>
</dbReference>
<dbReference type="Pfam" id="PF02365">
    <property type="entry name" value="NAM"/>
    <property type="match status" value="2"/>
</dbReference>
<dbReference type="AlphaFoldDB" id="A0AAQ3S660"/>
<dbReference type="Proteomes" id="UP001374535">
    <property type="component" value="Chromosome 3"/>
</dbReference>
<accession>A0AAQ3S660</accession>
<dbReference type="PROSITE" id="PS51005">
    <property type="entry name" value="NAC"/>
    <property type="match status" value="2"/>
</dbReference>
<evidence type="ECO:0000313" key="8">
    <source>
        <dbReference type="Proteomes" id="UP001374535"/>
    </source>
</evidence>
<organism evidence="7 8">
    <name type="scientific">Vigna mungo</name>
    <name type="common">Black gram</name>
    <name type="synonym">Phaseolus mungo</name>
    <dbReference type="NCBI Taxonomy" id="3915"/>
    <lineage>
        <taxon>Eukaryota</taxon>
        <taxon>Viridiplantae</taxon>
        <taxon>Streptophyta</taxon>
        <taxon>Embryophyta</taxon>
        <taxon>Tracheophyta</taxon>
        <taxon>Spermatophyta</taxon>
        <taxon>Magnoliopsida</taxon>
        <taxon>eudicotyledons</taxon>
        <taxon>Gunneridae</taxon>
        <taxon>Pentapetalae</taxon>
        <taxon>rosids</taxon>
        <taxon>fabids</taxon>
        <taxon>Fabales</taxon>
        <taxon>Fabaceae</taxon>
        <taxon>Papilionoideae</taxon>
        <taxon>50 kb inversion clade</taxon>
        <taxon>NPAAA clade</taxon>
        <taxon>indigoferoid/millettioid clade</taxon>
        <taxon>Phaseoleae</taxon>
        <taxon>Vigna</taxon>
    </lineage>
</organism>
<dbReference type="InterPro" id="IPR036093">
    <property type="entry name" value="NAC_dom_sf"/>
</dbReference>
<protein>
    <recommendedName>
        <fullName evidence="6">NAC domain-containing protein</fullName>
    </recommendedName>
</protein>
<evidence type="ECO:0000259" key="6">
    <source>
        <dbReference type="PROSITE" id="PS51005"/>
    </source>
</evidence>
<dbReference type="SUPFAM" id="SSF101941">
    <property type="entry name" value="NAC domain"/>
    <property type="match status" value="2"/>
</dbReference>
<proteinExistence type="predicted"/>
<reference evidence="7 8" key="1">
    <citation type="journal article" date="2023" name="Life. Sci Alliance">
        <title>Evolutionary insights into 3D genome organization and epigenetic landscape of Vigna mungo.</title>
        <authorList>
            <person name="Junaid A."/>
            <person name="Singh B."/>
            <person name="Bhatia S."/>
        </authorList>
    </citation>
    <scope>NUCLEOTIDE SEQUENCE [LARGE SCALE GENOMIC DNA]</scope>
    <source>
        <strain evidence="7">Urdbean</strain>
    </source>
</reference>
<keyword evidence="4" id="KW-0804">Transcription</keyword>
<evidence type="ECO:0000256" key="5">
    <source>
        <dbReference type="ARBA" id="ARBA00023242"/>
    </source>
</evidence>
<dbReference type="Gene3D" id="2.170.150.80">
    <property type="entry name" value="NAC domain"/>
    <property type="match status" value="2"/>
</dbReference>
<name>A0AAQ3S660_VIGMU</name>
<keyword evidence="3" id="KW-0238">DNA-binding</keyword>
<feature type="domain" description="NAC" evidence="6">
    <location>
        <begin position="365"/>
        <end position="502"/>
    </location>
</feature>